<keyword evidence="4" id="KW-1185">Reference proteome</keyword>
<evidence type="ECO:0000313" key="4">
    <source>
        <dbReference type="Proteomes" id="UP000202440"/>
    </source>
</evidence>
<dbReference type="InterPro" id="IPR046357">
    <property type="entry name" value="PPIase_dom_sf"/>
</dbReference>
<sequence length="113" mass="12213">MAPIALHHILLRSEWLARDLLRELHLGASFEDLASEHSVCLSARNMGFAGYHNPDQLPLALSQALQEWDGQAAVIGPVGTDLGFHLLKPVTLAPRPVVTDDAVTDDAISQPSN</sequence>
<reference evidence="3 4" key="1">
    <citation type="submission" date="2017-07" db="EMBL/GenBank/DDBJ databases">
        <title>Annotated genome sequence of Bacterioplanes sanyensis isolated from Red Sea.</title>
        <authorList>
            <person name="Rehman Z.U."/>
        </authorList>
    </citation>
    <scope>NUCLEOTIDE SEQUENCE [LARGE SCALE GENOMIC DNA]</scope>
    <source>
        <strain evidence="3 4">NV9</strain>
    </source>
</reference>
<evidence type="ECO:0000256" key="1">
    <source>
        <dbReference type="PROSITE-ProRule" id="PRU00278"/>
    </source>
</evidence>
<dbReference type="SUPFAM" id="SSF54534">
    <property type="entry name" value="FKBP-like"/>
    <property type="match status" value="1"/>
</dbReference>
<dbReference type="KEGG" id="bsan:CHH28_19715"/>
<dbReference type="PROSITE" id="PS50198">
    <property type="entry name" value="PPIC_PPIASE_2"/>
    <property type="match status" value="1"/>
</dbReference>
<dbReference type="AlphaFoldDB" id="A0A222FPS0"/>
<dbReference type="Pfam" id="PF00639">
    <property type="entry name" value="Rotamase"/>
    <property type="match status" value="1"/>
</dbReference>
<dbReference type="InterPro" id="IPR000297">
    <property type="entry name" value="PPIase_PpiC"/>
</dbReference>
<feature type="domain" description="PpiC" evidence="2">
    <location>
        <begin position="1"/>
        <end position="91"/>
    </location>
</feature>
<dbReference type="RefSeq" id="WP_094061919.1">
    <property type="nucleotide sequence ID" value="NZ_CP022530.1"/>
</dbReference>
<keyword evidence="1" id="KW-0413">Isomerase</keyword>
<dbReference type="EMBL" id="CP022530">
    <property type="protein sequence ID" value="ASP40759.1"/>
    <property type="molecule type" value="Genomic_DNA"/>
</dbReference>
<dbReference type="OrthoDB" id="6120872at2"/>
<organism evidence="3 4">
    <name type="scientific">Bacterioplanes sanyensis</name>
    <dbReference type="NCBI Taxonomy" id="1249553"/>
    <lineage>
        <taxon>Bacteria</taxon>
        <taxon>Pseudomonadati</taxon>
        <taxon>Pseudomonadota</taxon>
        <taxon>Gammaproteobacteria</taxon>
        <taxon>Oceanospirillales</taxon>
        <taxon>Oceanospirillaceae</taxon>
        <taxon>Bacterioplanes</taxon>
    </lineage>
</organism>
<accession>A0A222FPS0</accession>
<keyword evidence="1" id="KW-0697">Rotamase</keyword>
<dbReference type="Proteomes" id="UP000202440">
    <property type="component" value="Chromosome"/>
</dbReference>
<proteinExistence type="predicted"/>
<dbReference type="Gene3D" id="3.10.50.40">
    <property type="match status" value="1"/>
</dbReference>
<name>A0A222FPS0_9GAMM</name>
<protein>
    <recommendedName>
        <fullName evidence="2">PpiC domain-containing protein</fullName>
    </recommendedName>
</protein>
<evidence type="ECO:0000313" key="3">
    <source>
        <dbReference type="EMBL" id="ASP40759.1"/>
    </source>
</evidence>
<evidence type="ECO:0000259" key="2">
    <source>
        <dbReference type="PROSITE" id="PS50198"/>
    </source>
</evidence>
<dbReference type="GO" id="GO:0003755">
    <property type="term" value="F:peptidyl-prolyl cis-trans isomerase activity"/>
    <property type="evidence" value="ECO:0007669"/>
    <property type="project" value="UniProtKB-KW"/>
</dbReference>
<gene>
    <name evidence="3" type="ORF">CHH28_19715</name>
</gene>